<proteinExistence type="predicted"/>
<evidence type="ECO:0000256" key="1">
    <source>
        <dbReference type="SAM" id="MobiDB-lite"/>
    </source>
</evidence>
<dbReference type="AlphaFoldDB" id="A0A9Q7NTF0"/>
<organism evidence="2 3">
    <name type="scientific">Enterobacter mori</name>
    <dbReference type="NCBI Taxonomy" id="539813"/>
    <lineage>
        <taxon>Bacteria</taxon>
        <taxon>Pseudomonadati</taxon>
        <taxon>Pseudomonadota</taxon>
        <taxon>Gammaproteobacteria</taxon>
        <taxon>Enterobacterales</taxon>
        <taxon>Enterobacteriaceae</taxon>
        <taxon>Enterobacter</taxon>
    </lineage>
</organism>
<dbReference type="Pfam" id="PF10748">
    <property type="entry name" value="HofP"/>
    <property type="match status" value="1"/>
</dbReference>
<feature type="compositionally biased region" description="Basic residues" evidence="1">
    <location>
        <begin position="124"/>
        <end position="134"/>
    </location>
</feature>
<protein>
    <submittedName>
        <fullName evidence="2">DUF2531 family protein</fullName>
    </submittedName>
</protein>
<evidence type="ECO:0000313" key="2">
    <source>
        <dbReference type="EMBL" id="RTQ24808.1"/>
    </source>
</evidence>
<dbReference type="InterPro" id="IPR019684">
    <property type="entry name" value="HofP"/>
</dbReference>
<reference evidence="2 3" key="1">
    <citation type="submission" date="2018-12" db="EMBL/GenBank/DDBJ databases">
        <title>The Batch Genome Submission of Enterobacter spp. strains.</title>
        <authorList>
            <person name="Wei L."/>
            <person name="Wu W."/>
            <person name="Lin J."/>
            <person name="Zhang X."/>
            <person name="Feng Y."/>
            <person name="Zong Z."/>
        </authorList>
    </citation>
    <scope>NUCLEOTIDE SEQUENCE [LARGE SCALE GENOMIC DNA]</scope>
    <source>
        <strain evidence="2 3">SCEM020047</strain>
    </source>
</reference>
<comment type="caution">
    <text evidence="2">The sequence shown here is derived from an EMBL/GenBank/DDBJ whole genome shotgun (WGS) entry which is preliminary data.</text>
</comment>
<name>A0A9Q7NTF0_9ENTR</name>
<feature type="compositionally biased region" description="Basic and acidic residues" evidence="1">
    <location>
        <begin position="101"/>
        <end position="110"/>
    </location>
</feature>
<dbReference type="EMBL" id="RXPP01000008">
    <property type="protein sequence ID" value="RTQ24808.1"/>
    <property type="molecule type" value="Genomic_DNA"/>
</dbReference>
<accession>A0A9Q7NTF0</accession>
<dbReference type="Proteomes" id="UP000282263">
    <property type="component" value="Unassembled WGS sequence"/>
</dbReference>
<sequence>MRSKVRYLILFSLLFLTGMRDPFQPPEDSCAVGQLARWRYQGMVSGSMETGILRDGQQRWHRVKRDERLPPGWRVSKMDQQQLTVDVGDLCEPTQWTWQREGTHKSDVKDTAVTAGDQPAPVGRRAKTRHPRGG</sequence>
<evidence type="ECO:0000313" key="3">
    <source>
        <dbReference type="Proteomes" id="UP000282263"/>
    </source>
</evidence>
<feature type="region of interest" description="Disordered" evidence="1">
    <location>
        <begin position="98"/>
        <end position="134"/>
    </location>
</feature>
<dbReference type="RefSeq" id="WP_120159452.1">
    <property type="nucleotide sequence ID" value="NZ_CABIVX010000015.1"/>
</dbReference>
<gene>
    <name evidence="2" type="ORF">EKN29_09305</name>
</gene>